<feature type="region of interest" description="Disordered" evidence="1">
    <location>
        <begin position="68"/>
        <end position="129"/>
    </location>
</feature>
<dbReference type="VEuPathDB" id="FungiDB:PTTG_11514"/>
<dbReference type="Proteomes" id="UP000005240">
    <property type="component" value="Unassembled WGS sequence"/>
</dbReference>
<dbReference type="AlphaFoldDB" id="A0A180G0C0"/>
<accession>A0A180G0C0</accession>
<evidence type="ECO:0000256" key="1">
    <source>
        <dbReference type="SAM" id="MobiDB-lite"/>
    </source>
</evidence>
<name>A0A180G0C0_PUCT1</name>
<keyword evidence="4" id="KW-1185">Reference proteome</keyword>
<feature type="non-terminal residue" evidence="2">
    <location>
        <position position="129"/>
    </location>
</feature>
<dbReference type="EnsemblFungi" id="PTTG_11514-t43_1">
    <property type="protein sequence ID" value="PTTG_11514-t43_1-p1"/>
    <property type="gene ID" value="PTTG_11514"/>
</dbReference>
<sequence>MRRGYNPVRLYPLPKPADSSYKEIKKTHPTQADYEAAEKNIQENFTKLNYGQILLLEKGGLRKIYFQNNPSLNRNNVENEDRESPNDDIEGSPNDDCNKESSNDDAEGSTDDDAEGSTDDDYNKEYSYD</sequence>
<reference evidence="2" key="2">
    <citation type="submission" date="2016-05" db="EMBL/GenBank/DDBJ databases">
        <title>Comparative analysis highlights variable genome content of wheat rusts and divergence of the mating loci.</title>
        <authorList>
            <person name="Cuomo C.A."/>
            <person name="Bakkeren G."/>
            <person name="Szabo L."/>
            <person name="Khalil H."/>
            <person name="Joly D."/>
            <person name="Goldberg J."/>
            <person name="Young S."/>
            <person name="Zeng Q."/>
            <person name="Fellers J."/>
        </authorList>
    </citation>
    <scope>NUCLEOTIDE SEQUENCE [LARGE SCALE GENOMIC DNA]</scope>
    <source>
        <strain evidence="2">1-1 BBBD Race 1</strain>
    </source>
</reference>
<reference evidence="3 4" key="3">
    <citation type="journal article" date="2017" name="G3 (Bethesda)">
        <title>Comparative analysis highlights variable genome content of wheat rusts and divergence of the mating loci.</title>
        <authorList>
            <person name="Cuomo C.A."/>
            <person name="Bakkeren G."/>
            <person name="Khalil H.B."/>
            <person name="Panwar V."/>
            <person name="Joly D."/>
            <person name="Linning R."/>
            <person name="Sakthikumar S."/>
            <person name="Song X."/>
            <person name="Adiconis X."/>
            <person name="Fan L."/>
            <person name="Goldberg J.M."/>
            <person name="Levin J.Z."/>
            <person name="Young S."/>
            <person name="Zeng Q."/>
            <person name="Anikster Y."/>
            <person name="Bruce M."/>
            <person name="Wang M."/>
            <person name="Yin C."/>
            <person name="McCallum B."/>
            <person name="Szabo L.J."/>
            <person name="Hulbert S."/>
            <person name="Chen X."/>
            <person name="Fellers J.P."/>
        </authorList>
    </citation>
    <scope>NUCLEOTIDE SEQUENCE</scope>
    <source>
        <strain evidence="4">Isolate 1-1 / race 1 (BBBD)</strain>
        <strain evidence="3">isolate 1-1 / race 1 (BBBD)</strain>
    </source>
</reference>
<reference evidence="2" key="1">
    <citation type="submission" date="2009-11" db="EMBL/GenBank/DDBJ databases">
        <authorList>
            <consortium name="The Broad Institute Genome Sequencing Platform"/>
            <person name="Ward D."/>
            <person name="Feldgarden M."/>
            <person name="Earl A."/>
            <person name="Young S.K."/>
            <person name="Zeng Q."/>
            <person name="Koehrsen M."/>
            <person name="Alvarado L."/>
            <person name="Berlin A."/>
            <person name="Bochicchio J."/>
            <person name="Borenstein D."/>
            <person name="Chapman S.B."/>
            <person name="Chen Z."/>
            <person name="Engels R."/>
            <person name="Freedman E."/>
            <person name="Gellesch M."/>
            <person name="Goldberg J."/>
            <person name="Griggs A."/>
            <person name="Gujja S."/>
            <person name="Heilman E."/>
            <person name="Heiman D."/>
            <person name="Hepburn T."/>
            <person name="Howarth C."/>
            <person name="Jen D."/>
            <person name="Larson L."/>
            <person name="Lewis B."/>
            <person name="Mehta T."/>
            <person name="Park D."/>
            <person name="Pearson M."/>
            <person name="Roberts A."/>
            <person name="Saif S."/>
            <person name="Shea T."/>
            <person name="Shenoy N."/>
            <person name="Sisk P."/>
            <person name="Stolte C."/>
            <person name="Sykes S."/>
            <person name="Thomson T."/>
            <person name="Walk T."/>
            <person name="White J."/>
            <person name="Yandava C."/>
            <person name="Izard J."/>
            <person name="Baranova O.V."/>
            <person name="Blanton J.M."/>
            <person name="Tanner A.C."/>
            <person name="Dewhirst F.E."/>
            <person name="Haas B."/>
            <person name="Nusbaum C."/>
            <person name="Birren B."/>
        </authorList>
    </citation>
    <scope>NUCLEOTIDE SEQUENCE [LARGE SCALE GENOMIC DNA]</scope>
    <source>
        <strain evidence="2">1-1 BBBD Race 1</strain>
    </source>
</reference>
<feature type="compositionally biased region" description="Acidic residues" evidence="1">
    <location>
        <begin position="103"/>
        <end position="120"/>
    </location>
</feature>
<gene>
    <name evidence="2" type="ORF">PTTG_11514</name>
</gene>
<protein>
    <submittedName>
        <fullName evidence="2 3">Uncharacterized protein</fullName>
    </submittedName>
</protein>
<dbReference type="EMBL" id="ADAS02001618">
    <property type="protein sequence ID" value="OAV86131.1"/>
    <property type="molecule type" value="Genomic_DNA"/>
</dbReference>
<evidence type="ECO:0000313" key="3">
    <source>
        <dbReference type="EnsemblFungi" id="PTTG_11514-t43_1-p1"/>
    </source>
</evidence>
<feature type="region of interest" description="Disordered" evidence="1">
    <location>
        <begin position="1"/>
        <end position="31"/>
    </location>
</feature>
<organism evidence="2">
    <name type="scientific">Puccinia triticina (isolate 1-1 / race 1 (BBBD))</name>
    <name type="common">Brown leaf rust fungus</name>
    <dbReference type="NCBI Taxonomy" id="630390"/>
    <lineage>
        <taxon>Eukaryota</taxon>
        <taxon>Fungi</taxon>
        <taxon>Dikarya</taxon>
        <taxon>Basidiomycota</taxon>
        <taxon>Pucciniomycotina</taxon>
        <taxon>Pucciniomycetes</taxon>
        <taxon>Pucciniales</taxon>
        <taxon>Pucciniaceae</taxon>
        <taxon>Puccinia</taxon>
    </lineage>
</organism>
<evidence type="ECO:0000313" key="2">
    <source>
        <dbReference type="EMBL" id="OAV86131.1"/>
    </source>
</evidence>
<proteinExistence type="predicted"/>
<evidence type="ECO:0000313" key="4">
    <source>
        <dbReference type="Proteomes" id="UP000005240"/>
    </source>
</evidence>
<reference evidence="3" key="4">
    <citation type="submission" date="2025-05" db="UniProtKB">
        <authorList>
            <consortium name="EnsemblFungi"/>
        </authorList>
    </citation>
    <scope>IDENTIFICATION</scope>
    <source>
        <strain evidence="3">isolate 1-1 / race 1 (BBBD)</strain>
    </source>
</reference>